<keyword evidence="1" id="KW-1185">Reference proteome</keyword>
<dbReference type="WBParaSite" id="nRc.2.0.1.t29072-RA">
    <property type="protein sequence ID" value="nRc.2.0.1.t29072-RA"/>
    <property type="gene ID" value="nRc.2.0.1.g29072"/>
</dbReference>
<protein>
    <submittedName>
        <fullName evidence="2">Uncharacterized protein</fullName>
    </submittedName>
</protein>
<sequence length="337" mass="37444">MTIVVKTVKSKGYKTHILKTGQEANTSVTGFGQLRPIYTFLSKICPSCVSNVSCVKARFKLYRCLSWDYVMKSFNYFKSKSFVSVFREKSLFLGVTTHLLGDPRPTVVVNSASANVFLSVGTPPVPSPSVILPFRTTIVRSNHGDHEWNPTAKIKLTMSKKRATDGRLNIGYVLKHQMATKRSKLMAKAMYIVTICTDSPTTCRRISSTNNCSNRTNDGVDIDARLLNIVIKARIFPKTPKISKIKSTTSVADLTASILSSKLEYSAETAGDKVARSEIAEAESGGAEMTRSRNRWRPNSCAKVMAPKSRHRNVPFRTLHDLYISLSSEKSLCDDEN</sequence>
<evidence type="ECO:0000313" key="1">
    <source>
        <dbReference type="Proteomes" id="UP000887565"/>
    </source>
</evidence>
<dbReference type="Proteomes" id="UP000887565">
    <property type="component" value="Unplaced"/>
</dbReference>
<organism evidence="1 2">
    <name type="scientific">Romanomermis culicivorax</name>
    <name type="common">Nematode worm</name>
    <dbReference type="NCBI Taxonomy" id="13658"/>
    <lineage>
        <taxon>Eukaryota</taxon>
        <taxon>Metazoa</taxon>
        <taxon>Ecdysozoa</taxon>
        <taxon>Nematoda</taxon>
        <taxon>Enoplea</taxon>
        <taxon>Dorylaimia</taxon>
        <taxon>Mermithida</taxon>
        <taxon>Mermithoidea</taxon>
        <taxon>Mermithidae</taxon>
        <taxon>Romanomermis</taxon>
    </lineage>
</organism>
<accession>A0A915JTC1</accession>
<dbReference type="AlphaFoldDB" id="A0A915JTC1"/>
<proteinExistence type="predicted"/>
<evidence type="ECO:0000313" key="2">
    <source>
        <dbReference type="WBParaSite" id="nRc.2.0.1.t29072-RA"/>
    </source>
</evidence>
<reference evidence="2" key="1">
    <citation type="submission" date="2022-11" db="UniProtKB">
        <authorList>
            <consortium name="WormBaseParasite"/>
        </authorList>
    </citation>
    <scope>IDENTIFICATION</scope>
</reference>
<name>A0A915JTC1_ROMCU</name>